<dbReference type="NCBIfam" id="NF010411">
    <property type="entry name" value="PRK13837.1"/>
    <property type="match status" value="1"/>
</dbReference>
<dbReference type="RefSeq" id="WP_213358643.1">
    <property type="nucleotide sequence ID" value="NZ_BSFM01000012.1"/>
</dbReference>
<dbReference type="Gene3D" id="1.10.287.130">
    <property type="match status" value="1"/>
</dbReference>
<dbReference type="Gene3D" id="3.40.50.2300">
    <property type="match status" value="1"/>
</dbReference>
<dbReference type="Proteomes" id="UP001143330">
    <property type="component" value="Unassembled WGS sequence"/>
</dbReference>
<dbReference type="Pfam" id="PF02518">
    <property type="entry name" value="HATPase_c"/>
    <property type="match status" value="1"/>
</dbReference>
<dbReference type="SMART" id="SM00388">
    <property type="entry name" value="HisKA"/>
    <property type="match status" value="1"/>
</dbReference>
<keyword evidence="5" id="KW-0547">Nucleotide-binding</keyword>
<dbReference type="InterPro" id="IPR004358">
    <property type="entry name" value="Sig_transdc_His_kin-like_C"/>
</dbReference>
<dbReference type="EMBL" id="BSFM01000012">
    <property type="protein sequence ID" value="GLK84365.1"/>
    <property type="molecule type" value="Genomic_DNA"/>
</dbReference>
<evidence type="ECO:0000256" key="5">
    <source>
        <dbReference type="ARBA" id="ARBA00022741"/>
    </source>
</evidence>
<dbReference type="InterPro" id="IPR036097">
    <property type="entry name" value="HisK_dim/P_sf"/>
</dbReference>
<dbReference type="AlphaFoldDB" id="A0A9W6JYD3"/>
<dbReference type="PROSITE" id="PS50109">
    <property type="entry name" value="HIS_KIN"/>
    <property type="match status" value="1"/>
</dbReference>
<evidence type="ECO:0000256" key="8">
    <source>
        <dbReference type="ARBA" id="ARBA00023012"/>
    </source>
</evidence>
<keyword evidence="13" id="KW-1185">Reference proteome</keyword>
<feature type="domain" description="Response regulatory" evidence="11">
    <location>
        <begin position="722"/>
        <end position="834"/>
    </location>
</feature>
<feature type="modified residue" description="4-aspartylphosphate" evidence="9">
    <location>
        <position position="773"/>
    </location>
</feature>
<evidence type="ECO:0000259" key="11">
    <source>
        <dbReference type="PROSITE" id="PS50110"/>
    </source>
</evidence>
<evidence type="ECO:0000256" key="7">
    <source>
        <dbReference type="ARBA" id="ARBA00022840"/>
    </source>
</evidence>
<evidence type="ECO:0000256" key="9">
    <source>
        <dbReference type="PROSITE-ProRule" id="PRU00169"/>
    </source>
</evidence>
<dbReference type="PANTHER" id="PTHR43065">
    <property type="entry name" value="SENSOR HISTIDINE KINASE"/>
    <property type="match status" value="1"/>
</dbReference>
<sequence length="847" mass="93106">MAKNSRPFPIRTTIEPWRAGLLLAGAIIFALLAIGRMPSRELHEAILTSLRAIDIDHASLQRDVLQARAGLLLNYDPLVDSVQRLGASVTRLRMLFGDAGLGATARLDRKLATLADSIDADEALVEQFKTGNALLQNSLAISLQTLGTLDEDSNRPVREALAVANDLGLLLVRFTTQPSPQLDQSIRERLRTLEASLPDNAGEARSFAAHIRTLLSALPEVDRTIEAIQLSRTSLEAQALQQDYLEAFGEVSVQAAWSRALLGSVSVLLWGYIAVLIYRLRRQTHRLRRQLEFENIVTEVARRFGEGCDDVSTALDQSAGLFADFFDARCYAFAIVNSADFEVERAYGDAEEALVQSIARQFGPRFTTSTEGNATDYLGFRQDSLDNTGGGIFGRLATRDGGVVLGRIDERSIGLFFVKRRKPSSRANDHEYRLYAHAALVLSQHLTAYRACEEKRTLEARLDHAQRLEAVGTLAGGIAHEFNNALAAILGYAEMALQLRRGPMPVRQYLQEIVTSAKRAKYVTDQILTFGRKRERAAKPFDLGEAVEDILPLLKMSVLERIRIDVCIQNGLPAVLGNPIEIQQVVMNLCTNAAHACLDEGAVHIDVRAVEQRKRAQLSHGNLPIGSYVVLSLSDRGSGIAESVLPHIFEPFFTTRAGSGGTGLGLAAVHGIVTEMSGHIHVESRPSHGTRFDLHFPVVQQAAVPLRHFFDERAVPLGSGQTVLVAQRDAALRLMYEEKIAALGYEPVGFSSFASLKHWLARDSRTPDLILLDLDIWDTAPNLAGIVESLKPIPILLLADAMRMMTERQVPDHLTLLRKPVSSMRLASAMSARIMSIDPASRIETLA</sequence>
<evidence type="ECO:0000256" key="6">
    <source>
        <dbReference type="ARBA" id="ARBA00022777"/>
    </source>
</evidence>
<comment type="caution">
    <text evidence="12">The sequence shown here is derived from an EMBL/GenBank/DDBJ whole genome shotgun (WGS) entry which is preliminary data.</text>
</comment>
<dbReference type="CDD" id="cd00082">
    <property type="entry name" value="HisKA"/>
    <property type="match status" value="1"/>
</dbReference>
<dbReference type="EC" id="2.7.13.3" evidence="2"/>
<dbReference type="Pfam" id="PF00512">
    <property type="entry name" value="HisKA"/>
    <property type="match status" value="1"/>
</dbReference>
<dbReference type="InterPro" id="IPR005467">
    <property type="entry name" value="His_kinase_dom"/>
</dbReference>
<dbReference type="InterPro" id="IPR001789">
    <property type="entry name" value="Sig_transdc_resp-reg_receiver"/>
</dbReference>
<keyword evidence="7" id="KW-0067">ATP-binding</keyword>
<dbReference type="InterPro" id="IPR011006">
    <property type="entry name" value="CheY-like_superfamily"/>
</dbReference>
<dbReference type="PROSITE" id="PS50110">
    <property type="entry name" value="RESPONSE_REGULATORY"/>
    <property type="match status" value="1"/>
</dbReference>
<comment type="catalytic activity">
    <reaction evidence="1">
        <text>ATP + protein L-histidine = ADP + protein N-phospho-L-histidine.</text>
        <dbReference type="EC" id="2.7.13.3"/>
    </reaction>
</comment>
<dbReference type="InterPro" id="IPR003661">
    <property type="entry name" value="HisK_dim/P_dom"/>
</dbReference>
<keyword evidence="8" id="KW-0902">Two-component regulatory system</keyword>
<feature type="domain" description="Histidine kinase" evidence="10">
    <location>
        <begin position="477"/>
        <end position="700"/>
    </location>
</feature>
<evidence type="ECO:0000256" key="1">
    <source>
        <dbReference type="ARBA" id="ARBA00000085"/>
    </source>
</evidence>
<dbReference type="GO" id="GO:0000155">
    <property type="term" value="F:phosphorelay sensor kinase activity"/>
    <property type="evidence" value="ECO:0007669"/>
    <property type="project" value="InterPro"/>
</dbReference>
<protein>
    <recommendedName>
        <fullName evidence="2">histidine kinase</fullName>
        <ecNumber evidence="2">2.7.13.3</ecNumber>
    </recommendedName>
</protein>
<evidence type="ECO:0000256" key="2">
    <source>
        <dbReference type="ARBA" id="ARBA00012438"/>
    </source>
</evidence>
<gene>
    <name evidence="12" type="primary">virA</name>
    <name evidence="12" type="ORF">GCM10017653_24350</name>
</gene>
<accession>A0A9W6JYD3</accession>
<reference evidence="12" key="1">
    <citation type="journal article" date="2014" name="Int. J. Syst. Evol. Microbiol.">
        <title>Complete genome sequence of Corynebacterium casei LMG S-19264T (=DSM 44701T), isolated from a smear-ripened cheese.</title>
        <authorList>
            <consortium name="US DOE Joint Genome Institute (JGI-PGF)"/>
            <person name="Walter F."/>
            <person name="Albersmeier A."/>
            <person name="Kalinowski J."/>
            <person name="Ruckert C."/>
        </authorList>
    </citation>
    <scope>NUCLEOTIDE SEQUENCE</scope>
    <source>
        <strain evidence="12">VKM B-2789</strain>
    </source>
</reference>
<dbReference type="InterPro" id="IPR003594">
    <property type="entry name" value="HATPase_dom"/>
</dbReference>
<evidence type="ECO:0000313" key="12">
    <source>
        <dbReference type="EMBL" id="GLK84365.1"/>
    </source>
</evidence>
<dbReference type="SUPFAM" id="SSF52172">
    <property type="entry name" value="CheY-like"/>
    <property type="match status" value="1"/>
</dbReference>
<name>A0A9W6JYD3_9HYPH</name>
<dbReference type="SUPFAM" id="SSF47384">
    <property type="entry name" value="Homodimeric domain of signal transducing histidine kinase"/>
    <property type="match status" value="1"/>
</dbReference>
<keyword evidence="6" id="KW-0418">Kinase</keyword>
<keyword evidence="4" id="KW-0808">Transferase</keyword>
<reference evidence="12" key="2">
    <citation type="submission" date="2023-01" db="EMBL/GenBank/DDBJ databases">
        <authorList>
            <person name="Sun Q."/>
            <person name="Evtushenko L."/>
        </authorList>
    </citation>
    <scope>NUCLEOTIDE SEQUENCE</scope>
    <source>
        <strain evidence="12">VKM B-2789</strain>
    </source>
</reference>
<dbReference type="GO" id="GO:0005524">
    <property type="term" value="F:ATP binding"/>
    <property type="evidence" value="ECO:0007669"/>
    <property type="project" value="UniProtKB-KW"/>
</dbReference>
<dbReference type="Gene3D" id="3.30.565.10">
    <property type="entry name" value="Histidine kinase-like ATPase, C-terminal domain"/>
    <property type="match status" value="1"/>
</dbReference>
<evidence type="ECO:0000256" key="3">
    <source>
        <dbReference type="ARBA" id="ARBA00022553"/>
    </source>
</evidence>
<dbReference type="SMART" id="SM00387">
    <property type="entry name" value="HATPase_c"/>
    <property type="match status" value="1"/>
</dbReference>
<dbReference type="PANTHER" id="PTHR43065:SF46">
    <property type="entry name" value="C4-DICARBOXYLATE TRANSPORT SENSOR PROTEIN DCTB"/>
    <property type="match status" value="1"/>
</dbReference>
<dbReference type="InterPro" id="IPR045812">
    <property type="entry name" value="DAHL"/>
</dbReference>
<evidence type="ECO:0000313" key="13">
    <source>
        <dbReference type="Proteomes" id="UP001143330"/>
    </source>
</evidence>
<evidence type="ECO:0000259" key="10">
    <source>
        <dbReference type="PROSITE" id="PS50109"/>
    </source>
</evidence>
<dbReference type="InterPro" id="IPR036890">
    <property type="entry name" value="HATPase_C_sf"/>
</dbReference>
<dbReference type="PRINTS" id="PR00344">
    <property type="entry name" value="BCTRLSENSOR"/>
</dbReference>
<evidence type="ECO:0000256" key="4">
    <source>
        <dbReference type="ARBA" id="ARBA00022679"/>
    </source>
</evidence>
<keyword evidence="3 9" id="KW-0597">Phosphoprotein</keyword>
<dbReference type="Pfam" id="PF19443">
    <property type="entry name" value="DAHL"/>
    <property type="match status" value="1"/>
</dbReference>
<organism evidence="12 13">
    <name type="scientific">Ancylobacter defluvii</name>
    <dbReference type="NCBI Taxonomy" id="1282440"/>
    <lineage>
        <taxon>Bacteria</taxon>
        <taxon>Pseudomonadati</taxon>
        <taxon>Pseudomonadota</taxon>
        <taxon>Alphaproteobacteria</taxon>
        <taxon>Hyphomicrobiales</taxon>
        <taxon>Xanthobacteraceae</taxon>
        <taxon>Ancylobacter</taxon>
    </lineage>
</organism>
<proteinExistence type="predicted"/>
<dbReference type="SUPFAM" id="SSF55874">
    <property type="entry name" value="ATPase domain of HSP90 chaperone/DNA topoisomerase II/histidine kinase"/>
    <property type="match status" value="1"/>
</dbReference>